<organism evidence="1 2">
    <name type="scientific">Vavraia culicis (isolate floridensis)</name>
    <name type="common">Microsporidian parasite</name>
    <dbReference type="NCBI Taxonomy" id="948595"/>
    <lineage>
        <taxon>Eukaryota</taxon>
        <taxon>Fungi</taxon>
        <taxon>Fungi incertae sedis</taxon>
        <taxon>Microsporidia</taxon>
        <taxon>Pleistophoridae</taxon>
        <taxon>Vavraia</taxon>
    </lineage>
</organism>
<gene>
    <name evidence="1" type="ORF">VCUG_01364</name>
</gene>
<dbReference type="GeneID" id="19879243"/>
<dbReference type="HOGENOM" id="CLU_1950445_0_0_1"/>
<sequence length="129" mass="14309">MDKIPLRCWSLVLNNAFFEQLITTTLQHNSSSHENLCAHLKTIAGRTRPGNAGCLAILTFIFVAMGKHRLLPQRQRACDTNIQDGYRWYETVIACNFLFSTGTANAPAVVEERPFNASTGEAPSKINKG</sequence>
<proteinExistence type="predicted"/>
<evidence type="ECO:0000313" key="1">
    <source>
        <dbReference type="EMBL" id="ELA47175.1"/>
    </source>
</evidence>
<dbReference type="Proteomes" id="UP000011081">
    <property type="component" value="Unassembled WGS sequence"/>
</dbReference>
<dbReference type="EMBL" id="GL877423">
    <property type="protein sequence ID" value="ELA47175.1"/>
    <property type="molecule type" value="Genomic_DNA"/>
</dbReference>
<accession>L2GVN8</accession>
<keyword evidence="2" id="KW-1185">Reference proteome</keyword>
<name>L2GVN8_VAVCU</name>
<evidence type="ECO:0000313" key="2">
    <source>
        <dbReference type="Proteomes" id="UP000011081"/>
    </source>
</evidence>
<dbReference type="RefSeq" id="XP_008074382.1">
    <property type="nucleotide sequence ID" value="XM_008076191.1"/>
</dbReference>
<dbReference type="AlphaFoldDB" id="L2GVN8"/>
<dbReference type="VEuPathDB" id="MicrosporidiaDB:VCUG_01364"/>
<reference evidence="2" key="1">
    <citation type="submission" date="2011-03" db="EMBL/GenBank/DDBJ databases">
        <title>The genome sequence of Vavraia culicis strain floridensis.</title>
        <authorList>
            <consortium name="The Broad Institute Genome Sequencing Platform"/>
            <person name="Cuomo C."/>
            <person name="Becnel J."/>
            <person name="Sanscrainte N."/>
            <person name="Young S.K."/>
            <person name="Zeng Q."/>
            <person name="Gargeya S."/>
            <person name="Fitzgerald M."/>
            <person name="Haas B."/>
            <person name="Abouelleil A."/>
            <person name="Alvarado L."/>
            <person name="Arachchi H.M."/>
            <person name="Berlin A."/>
            <person name="Chapman S.B."/>
            <person name="Gearin G."/>
            <person name="Goldberg J."/>
            <person name="Griggs A."/>
            <person name="Gujja S."/>
            <person name="Hansen M."/>
            <person name="Heiman D."/>
            <person name="Howarth C."/>
            <person name="Larimer J."/>
            <person name="Lui A."/>
            <person name="MacDonald P.J.P."/>
            <person name="McCowen C."/>
            <person name="Montmayeur A."/>
            <person name="Murphy C."/>
            <person name="Neiman D."/>
            <person name="Pearson M."/>
            <person name="Priest M."/>
            <person name="Roberts A."/>
            <person name="Saif S."/>
            <person name="Shea T."/>
            <person name="Sisk P."/>
            <person name="Stolte C."/>
            <person name="Sykes S."/>
            <person name="Wortman J."/>
            <person name="Nusbaum C."/>
            <person name="Birren B."/>
        </authorList>
    </citation>
    <scope>NUCLEOTIDE SEQUENCE [LARGE SCALE GENOMIC DNA]</scope>
    <source>
        <strain evidence="2">floridensis</strain>
    </source>
</reference>
<dbReference type="InParanoid" id="L2GVN8"/>
<protein>
    <submittedName>
        <fullName evidence="1">Uncharacterized protein</fullName>
    </submittedName>
</protein>